<sequence>MTTWKPTREQSQFIEGYAEALDSGDAALFGGAGLSRAPGHVDWRGLLREIAVDPELDIDRESDLVASKRQREIWTTESERWVISRVIFGKNA</sequence>
<organism evidence="2">
    <name type="scientific">Candidatus Kentrum eta</name>
    <dbReference type="NCBI Taxonomy" id="2126337"/>
    <lineage>
        <taxon>Bacteria</taxon>
        <taxon>Pseudomonadati</taxon>
        <taxon>Pseudomonadota</taxon>
        <taxon>Gammaproteobacteria</taxon>
        <taxon>Candidatus Kentrum</taxon>
    </lineage>
</organism>
<dbReference type="AlphaFoldDB" id="A0A450UU82"/>
<accession>A0A450UU82</accession>
<dbReference type="EMBL" id="CAADFJ010000082">
    <property type="protein sequence ID" value="VFK02129.1"/>
    <property type="molecule type" value="Genomic_DNA"/>
</dbReference>
<evidence type="ECO:0000313" key="1">
    <source>
        <dbReference type="EMBL" id="VFJ95185.1"/>
    </source>
</evidence>
<evidence type="ECO:0000313" key="3">
    <source>
        <dbReference type="EMBL" id="VFK02129.1"/>
    </source>
</evidence>
<evidence type="ECO:0000313" key="2">
    <source>
        <dbReference type="EMBL" id="VFJ96045.1"/>
    </source>
</evidence>
<proteinExistence type="predicted"/>
<name>A0A450UU82_9GAMM</name>
<dbReference type="EMBL" id="CAADFI010000086">
    <property type="protein sequence ID" value="VFJ96045.1"/>
    <property type="molecule type" value="Genomic_DNA"/>
</dbReference>
<gene>
    <name evidence="1" type="ORF">BECKH772A_GA0070896_100838</name>
    <name evidence="2" type="ORF">BECKH772B_GA0070898_100868</name>
    <name evidence="3" type="ORF">BECKH772C_GA0070978_100828</name>
</gene>
<reference evidence="2" key="1">
    <citation type="submission" date="2019-02" db="EMBL/GenBank/DDBJ databases">
        <authorList>
            <person name="Gruber-Vodicka R. H."/>
            <person name="Seah K. B. B."/>
        </authorList>
    </citation>
    <scope>NUCLEOTIDE SEQUENCE</scope>
    <source>
        <strain evidence="3">BECK_SA2B12</strain>
        <strain evidence="1">BECK_SA2B15</strain>
        <strain evidence="2">BECK_SA2B20</strain>
    </source>
</reference>
<dbReference type="EMBL" id="CAADFG010000083">
    <property type="protein sequence ID" value="VFJ95185.1"/>
    <property type="molecule type" value="Genomic_DNA"/>
</dbReference>
<protein>
    <submittedName>
        <fullName evidence="2">Uncharacterized protein</fullName>
    </submittedName>
</protein>